<dbReference type="InterPro" id="IPR036249">
    <property type="entry name" value="Thioredoxin-like_sf"/>
</dbReference>
<gene>
    <name evidence="6" type="ORF">FXV77_05405</name>
</gene>
<dbReference type="GO" id="GO:0030313">
    <property type="term" value="C:cell envelope"/>
    <property type="evidence" value="ECO:0007669"/>
    <property type="project" value="UniProtKB-SubCell"/>
</dbReference>
<evidence type="ECO:0000259" key="5">
    <source>
        <dbReference type="PROSITE" id="PS51352"/>
    </source>
</evidence>
<reference evidence="6 7" key="1">
    <citation type="submission" date="2019-08" db="EMBL/GenBank/DDBJ databases">
        <title>Phlebobacter frassis gen. nov. sp. nov., a new member of family Sphingobacteriaceae isolated from sand fly rearing media.</title>
        <authorList>
            <person name="Kakumanu M.L."/>
            <person name="Marayati B.F."/>
            <person name="Wada-Katsumata A."/>
            <person name="Wasserberg G."/>
            <person name="Schal C."/>
            <person name="Apperson C.S."/>
            <person name="Ponnusamy L."/>
        </authorList>
    </citation>
    <scope>NUCLEOTIDE SEQUENCE [LARGE SCALE GENOMIC DNA]</scope>
    <source>
        <strain evidence="6 7">SSI9</strain>
    </source>
</reference>
<dbReference type="EMBL" id="VTAV01000002">
    <property type="protein sequence ID" value="TYR37442.1"/>
    <property type="molecule type" value="Genomic_DNA"/>
</dbReference>
<evidence type="ECO:0000256" key="3">
    <source>
        <dbReference type="ARBA" id="ARBA00023157"/>
    </source>
</evidence>
<comment type="caution">
    <text evidence="6">The sequence shown here is derived from an EMBL/GenBank/DDBJ whole genome shotgun (WGS) entry which is preliminary data.</text>
</comment>
<dbReference type="PANTHER" id="PTHR42852">
    <property type="entry name" value="THIOL:DISULFIDE INTERCHANGE PROTEIN DSBE"/>
    <property type="match status" value="1"/>
</dbReference>
<dbReference type="GO" id="GO:0017004">
    <property type="term" value="P:cytochrome complex assembly"/>
    <property type="evidence" value="ECO:0007669"/>
    <property type="project" value="UniProtKB-KW"/>
</dbReference>
<keyword evidence="2" id="KW-0201">Cytochrome c-type biogenesis</keyword>
<protein>
    <submittedName>
        <fullName evidence="6">TlpA family protein disulfide reductase</fullName>
    </submittedName>
</protein>
<evidence type="ECO:0000256" key="4">
    <source>
        <dbReference type="ARBA" id="ARBA00023284"/>
    </source>
</evidence>
<dbReference type="AlphaFoldDB" id="A0A5D4HAU3"/>
<proteinExistence type="predicted"/>
<keyword evidence="7" id="KW-1185">Reference proteome</keyword>
<dbReference type="InterPro" id="IPR050553">
    <property type="entry name" value="Thioredoxin_ResA/DsbE_sf"/>
</dbReference>
<evidence type="ECO:0000313" key="6">
    <source>
        <dbReference type="EMBL" id="TYR37442.1"/>
    </source>
</evidence>
<evidence type="ECO:0000256" key="1">
    <source>
        <dbReference type="ARBA" id="ARBA00004196"/>
    </source>
</evidence>
<dbReference type="InterPro" id="IPR000866">
    <property type="entry name" value="AhpC/TSA"/>
</dbReference>
<dbReference type="InterPro" id="IPR013766">
    <property type="entry name" value="Thioredoxin_domain"/>
</dbReference>
<keyword evidence="3" id="KW-1015">Disulfide bond</keyword>
<dbReference type="Gene3D" id="3.40.30.10">
    <property type="entry name" value="Glutaredoxin"/>
    <property type="match status" value="1"/>
</dbReference>
<evidence type="ECO:0000256" key="2">
    <source>
        <dbReference type="ARBA" id="ARBA00022748"/>
    </source>
</evidence>
<dbReference type="Proteomes" id="UP000322362">
    <property type="component" value="Unassembled WGS sequence"/>
</dbReference>
<dbReference type="PROSITE" id="PS51352">
    <property type="entry name" value="THIOREDOXIN_2"/>
    <property type="match status" value="1"/>
</dbReference>
<dbReference type="RefSeq" id="WP_148918183.1">
    <property type="nucleotide sequence ID" value="NZ_VTAV01000002.1"/>
</dbReference>
<name>A0A5D4HAU3_9SPHI</name>
<dbReference type="PANTHER" id="PTHR42852:SF6">
    <property type="entry name" value="THIOL:DISULFIDE INTERCHANGE PROTEIN DSBE"/>
    <property type="match status" value="1"/>
</dbReference>
<comment type="subcellular location">
    <subcellularLocation>
        <location evidence="1">Cell envelope</location>
    </subcellularLocation>
</comment>
<dbReference type="SUPFAM" id="SSF52833">
    <property type="entry name" value="Thioredoxin-like"/>
    <property type="match status" value="1"/>
</dbReference>
<sequence length="385" mass="44337">MNYLMAWAAPNLRSNIPITRLSRILTICFMLFGAAKAQSQSVSARTASLDVTPLKIGSTIPEELWHLPLQVVNHPEGKDTITLNDYRDKKLIILDFWATWCASCIKNFPKINELQTEFIDEVKVLAITHEKRDIVERFFQRGSGKNHRYINSVLHDSIFKKLFPHHDIPHVVWLTSKGEVLDVTDAKEMTKENIAAILQDRNSKMVTKITLDREKPLFLSDYYGGNTELKTYSVFVKGQQRGLSSQSFYRIKDNAVKGRCNINSSLLSMYEFVAVHLFSKNGDRFDTKESIVIDVAEPEKVDFRIYEASHKKANVDVSEEEWQKHNLYSYDIILPLQNPRDLYPAILELINSATDYYAQIESRRIDGQDKKVFVIRDDVKATVKD</sequence>
<keyword evidence="4" id="KW-0676">Redox-active center</keyword>
<dbReference type="CDD" id="cd02966">
    <property type="entry name" value="TlpA_like_family"/>
    <property type="match status" value="1"/>
</dbReference>
<dbReference type="GO" id="GO:0016491">
    <property type="term" value="F:oxidoreductase activity"/>
    <property type="evidence" value="ECO:0007669"/>
    <property type="project" value="InterPro"/>
</dbReference>
<feature type="domain" description="Thioredoxin" evidence="5">
    <location>
        <begin position="61"/>
        <end position="199"/>
    </location>
</feature>
<evidence type="ECO:0000313" key="7">
    <source>
        <dbReference type="Proteomes" id="UP000322362"/>
    </source>
</evidence>
<organism evidence="6 7">
    <name type="scientific">Sphingobacterium phlebotomi</name>
    <dbReference type="NCBI Taxonomy" id="2605433"/>
    <lineage>
        <taxon>Bacteria</taxon>
        <taxon>Pseudomonadati</taxon>
        <taxon>Bacteroidota</taxon>
        <taxon>Sphingobacteriia</taxon>
        <taxon>Sphingobacteriales</taxon>
        <taxon>Sphingobacteriaceae</taxon>
        <taxon>Sphingobacterium</taxon>
    </lineage>
</organism>
<dbReference type="Pfam" id="PF00578">
    <property type="entry name" value="AhpC-TSA"/>
    <property type="match status" value="1"/>
</dbReference>
<dbReference type="GO" id="GO:0016209">
    <property type="term" value="F:antioxidant activity"/>
    <property type="evidence" value="ECO:0007669"/>
    <property type="project" value="InterPro"/>
</dbReference>
<accession>A0A5D4HAU3</accession>